<protein>
    <recommendedName>
        <fullName evidence="17">Circadian input-output histidine kinase CikA</fullName>
        <ecNumber evidence="4">2.7.13.3</ecNumber>
    </recommendedName>
</protein>
<evidence type="ECO:0000256" key="13">
    <source>
        <dbReference type="ARBA" id="ARBA00022840"/>
    </source>
</evidence>
<evidence type="ECO:0000259" key="21">
    <source>
        <dbReference type="PROSITE" id="PS50109"/>
    </source>
</evidence>
<evidence type="ECO:0000256" key="6">
    <source>
        <dbReference type="ARBA" id="ARBA00022519"/>
    </source>
</evidence>
<evidence type="ECO:0000256" key="14">
    <source>
        <dbReference type="ARBA" id="ARBA00022989"/>
    </source>
</evidence>
<dbReference type="Pfam" id="PF00512">
    <property type="entry name" value="HisKA"/>
    <property type="match status" value="1"/>
</dbReference>
<dbReference type="SUPFAM" id="SSF47384">
    <property type="entry name" value="Homodimeric domain of signal transducing histidine kinase"/>
    <property type="match status" value="1"/>
</dbReference>
<dbReference type="PROSITE" id="PS50112">
    <property type="entry name" value="PAS"/>
    <property type="match status" value="3"/>
</dbReference>
<dbReference type="SMART" id="SM00448">
    <property type="entry name" value="REC"/>
    <property type="match status" value="1"/>
</dbReference>
<feature type="modified residue" description="4-aspartylphosphate" evidence="18">
    <location>
        <position position="1062"/>
    </location>
</feature>
<keyword evidence="9 20" id="KW-0812">Transmembrane</keyword>
<dbReference type="EMBL" id="CP003630">
    <property type="protein sequence ID" value="AFZ20559.1"/>
    <property type="molecule type" value="Genomic_DNA"/>
</dbReference>
<feature type="domain" description="Histidine kinase" evidence="21">
    <location>
        <begin position="754"/>
        <end position="972"/>
    </location>
</feature>
<evidence type="ECO:0000256" key="9">
    <source>
        <dbReference type="ARBA" id="ARBA00022692"/>
    </source>
</evidence>
<dbReference type="RefSeq" id="WP_015184694.1">
    <property type="nucleotide sequence ID" value="NC_019738.1"/>
</dbReference>
<dbReference type="Pfam" id="PF00072">
    <property type="entry name" value="Response_reg"/>
    <property type="match status" value="1"/>
</dbReference>
<feature type="domain" description="Response regulatory" evidence="22">
    <location>
        <begin position="1013"/>
        <end position="1131"/>
    </location>
</feature>
<evidence type="ECO:0000256" key="20">
    <source>
        <dbReference type="SAM" id="Phobius"/>
    </source>
</evidence>
<evidence type="ECO:0000256" key="10">
    <source>
        <dbReference type="ARBA" id="ARBA00022737"/>
    </source>
</evidence>
<evidence type="ECO:0000259" key="24">
    <source>
        <dbReference type="PROSITE" id="PS50113"/>
    </source>
</evidence>
<name>K9WLC4_9CYAN</name>
<dbReference type="CDD" id="cd00130">
    <property type="entry name" value="PAS"/>
    <property type="match status" value="3"/>
</dbReference>
<dbReference type="SUPFAM" id="SSF55874">
    <property type="entry name" value="ATPase domain of HSP90 chaperone/DNA topoisomerase II/histidine kinase"/>
    <property type="match status" value="1"/>
</dbReference>
<reference evidence="25 26" key="1">
    <citation type="submission" date="2012-06" db="EMBL/GenBank/DDBJ databases">
        <title>Finished chromosome of genome of Microcoleus sp. PCC 7113.</title>
        <authorList>
            <consortium name="US DOE Joint Genome Institute"/>
            <person name="Gugger M."/>
            <person name="Coursin T."/>
            <person name="Rippka R."/>
            <person name="Tandeau De Marsac N."/>
            <person name="Huntemann M."/>
            <person name="Wei C.-L."/>
            <person name="Han J."/>
            <person name="Detter J.C."/>
            <person name="Han C."/>
            <person name="Tapia R."/>
            <person name="Chen A."/>
            <person name="Kyrpides N."/>
            <person name="Mavromatis K."/>
            <person name="Markowitz V."/>
            <person name="Szeto E."/>
            <person name="Ivanova N."/>
            <person name="Pagani I."/>
            <person name="Pati A."/>
            <person name="Goodwin L."/>
            <person name="Nordberg H.P."/>
            <person name="Cantor M.N."/>
            <person name="Hua S.X."/>
            <person name="Woyke T."/>
            <person name="Kerfeld C.A."/>
        </authorList>
    </citation>
    <scope>NUCLEOTIDE SEQUENCE [LARGE SCALE GENOMIC DNA]</scope>
    <source>
        <strain evidence="25 26">PCC 7113</strain>
    </source>
</reference>
<proteinExistence type="inferred from homology"/>
<dbReference type="GO" id="GO:0000155">
    <property type="term" value="F:phosphorelay sensor kinase activity"/>
    <property type="evidence" value="ECO:0007669"/>
    <property type="project" value="InterPro"/>
</dbReference>
<dbReference type="EC" id="2.7.13.3" evidence="4"/>
<evidence type="ECO:0000256" key="15">
    <source>
        <dbReference type="ARBA" id="ARBA00023012"/>
    </source>
</evidence>
<evidence type="ECO:0000256" key="16">
    <source>
        <dbReference type="ARBA" id="ARBA00023136"/>
    </source>
</evidence>
<dbReference type="Pfam" id="PF08447">
    <property type="entry name" value="PAS_3"/>
    <property type="match status" value="2"/>
</dbReference>
<dbReference type="PRINTS" id="PR00344">
    <property type="entry name" value="BCTRLSENSOR"/>
</dbReference>
<evidence type="ECO:0000256" key="4">
    <source>
        <dbReference type="ARBA" id="ARBA00012438"/>
    </source>
</evidence>
<keyword evidence="6" id="KW-0997">Cell inner membrane</keyword>
<evidence type="ECO:0000256" key="18">
    <source>
        <dbReference type="PROSITE-ProRule" id="PRU00169"/>
    </source>
</evidence>
<keyword evidence="13" id="KW-0067">ATP-binding</keyword>
<dbReference type="GO" id="GO:0006355">
    <property type="term" value="P:regulation of DNA-templated transcription"/>
    <property type="evidence" value="ECO:0007669"/>
    <property type="project" value="InterPro"/>
</dbReference>
<dbReference type="eggNOG" id="COG2205">
    <property type="taxonomic scope" value="Bacteria"/>
</dbReference>
<sequence length="1141" mass="127368">MLNVLSPRLRRYGVAGLVVVLALLLKFLLELQIKVENPFLLFFPAVMFSTWYGGLGAGLLATLTTSLLSYYFLVDPNSSLLFSIFGRMALSESTVGQSLRWIPTPEQILQLGLYLLQALLFSQLSGVLRDRKPQDQLLEKTPSILVHTAPVDQDIDVDAHDISDCKHGEEILRQSEEHLRLVVQNMPVMMDAFDAQKNIIAWNRECERVTGYSAEEIIGNPHALKLLYPDAAYREWMLAEHGTRVHNYRNWEWNITCKDGTVKTIAWSNISAEFPIPGWVTWGIGVDVTERKAALSERQQTEEALKNSQERLLLAQKAGKIGTFEWNLQTHELIWTQELEALYGLAPGSFGGKYKDWLKTIHPDDRARAKQEVRCILTQGLDSKMEYRMLWPDGSLHWIASRARVFNDDAGKPRRMIGVNMDITERKQAEEALKESEMRFRVMFNQAAVGIALVALDGYFIQVNPAMSNITGYSRAELLQLTVQEISHPDEQQSDEAYLQRVLEREINGYSVQKRFFCKDGSIVWVNVTVSVVWDSNGSPKYGIGIIEDISDRKHAEASQQFLLEASRLLAASLDYETTLSNVAHLAIPTLADWCLVDMFQTDASIRQIAIACTEPSKQATLNELRRRYPPNPKVQNPLWQSLLKGQSIIYPELTESQIVAMAQDDEHLQLLKSLGRRSVMIVPIQSRQQVLGVISFVSSQSKRRYNPTDLALAEDIARRAATAIDNARLYRDSEAARNAAQEANRMKDEFLAILSHELRSPLNAILGWTQMLRTRKFGEEATSRALETIERNARAQTQLIEDLLDVSRIIRGKLNLSIYPLNLASVIEAAINTVRPAADAKGIQIEFIATSGIKFISGDAGRLQQVVWNLLSNAIKFTPQGGRVEVRLDSTNTHTEIKVTDTGKGISPDFLPQVFDRFRQADSTTTRSYGGLGLGLAIVRHLIELHGGTVQAESLGEGQGATFTVQLPLVESSKDVPPSDRFSPPDQLTNAPISPELRAVNSTAPTPLRGLRVLVVDDEADTRDFLSTVLELYGAQVRIAASVSQAISEIERLPPDVLVSDVGLPGEDGYSLIRKVRALKSDRGGLIPAVAVTAYAREEDVKRAIDAGFQRHIPKPVESMQLVAAVARLAGRIEENERST</sequence>
<keyword evidence="19" id="KW-0175">Coiled coil</keyword>
<dbReference type="InterPro" id="IPR004358">
    <property type="entry name" value="Sig_transdc_His_kin-like_C"/>
</dbReference>
<dbReference type="Gene3D" id="3.40.50.2300">
    <property type="match status" value="1"/>
</dbReference>
<comment type="similarity">
    <text evidence="3">In the N-terminal section; belongs to the phytochrome family.</text>
</comment>
<dbReference type="NCBIfam" id="TIGR00229">
    <property type="entry name" value="sensory_box"/>
    <property type="match status" value="3"/>
</dbReference>
<keyword evidence="12" id="KW-0418">Kinase</keyword>
<evidence type="ECO:0000313" key="25">
    <source>
        <dbReference type="EMBL" id="AFZ20559.1"/>
    </source>
</evidence>
<dbReference type="InterPro" id="IPR036890">
    <property type="entry name" value="HATPase_C_sf"/>
</dbReference>
<dbReference type="Pfam" id="PF01590">
    <property type="entry name" value="GAF"/>
    <property type="match status" value="1"/>
</dbReference>
<feature type="domain" description="PAS" evidence="23">
    <location>
        <begin position="436"/>
        <end position="506"/>
    </location>
</feature>
<evidence type="ECO:0000256" key="7">
    <source>
        <dbReference type="ARBA" id="ARBA00022553"/>
    </source>
</evidence>
<keyword evidence="26" id="KW-1185">Reference proteome</keyword>
<dbReference type="SMART" id="SM00388">
    <property type="entry name" value="HisKA"/>
    <property type="match status" value="1"/>
</dbReference>
<dbReference type="InterPro" id="IPR011006">
    <property type="entry name" value="CheY-like_superfamily"/>
</dbReference>
<dbReference type="Gene3D" id="1.20.120.620">
    <property type="entry name" value="Backbone structure of the membrane domain of e. Coli histidine kinase receptor kdpd"/>
    <property type="match status" value="1"/>
</dbReference>
<feature type="domain" description="PAS" evidence="23">
    <location>
        <begin position="175"/>
        <end position="230"/>
    </location>
</feature>
<dbReference type="SUPFAM" id="SSF55785">
    <property type="entry name" value="PYP-like sensor domain (PAS domain)"/>
    <property type="match status" value="3"/>
</dbReference>
<dbReference type="SMART" id="SM00091">
    <property type="entry name" value="PAS"/>
    <property type="match status" value="3"/>
</dbReference>
<evidence type="ECO:0000256" key="5">
    <source>
        <dbReference type="ARBA" id="ARBA00022475"/>
    </source>
</evidence>
<keyword evidence="16 20" id="KW-0472">Membrane</keyword>
<evidence type="ECO:0000313" key="26">
    <source>
        <dbReference type="Proteomes" id="UP000010471"/>
    </source>
</evidence>
<dbReference type="Gene3D" id="3.30.450.20">
    <property type="entry name" value="PAS domain"/>
    <property type="match status" value="3"/>
</dbReference>
<feature type="domain" description="PAC" evidence="24">
    <location>
        <begin position="510"/>
        <end position="562"/>
    </location>
</feature>
<dbReference type="PANTHER" id="PTHR43547">
    <property type="entry name" value="TWO-COMPONENT HISTIDINE KINASE"/>
    <property type="match status" value="1"/>
</dbReference>
<evidence type="ECO:0000256" key="17">
    <source>
        <dbReference type="ARBA" id="ARBA00074306"/>
    </source>
</evidence>
<dbReference type="InterPro" id="IPR036097">
    <property type="entry name" value="HisK_dim/P_sf"/>
</dbReference>
<dbReference type="PROSITE" id="PS50113">
    <property type="entry name" value="PAC"/>
    <property type="match status" value="2"/>
</dbReference>
<dbReference type="InterPro" id="IPR035965">
    <property type="entry name" value="PAS-like_dom_sf"/>
</dbReference>
<dbReference type="FunFam" id="2.10.70.100:FF:000001">
    <property type="entry name" value="Sensory transduction histidine kinase"/>
    <property type="match status" value="1"/>
</dbReference>
<dbReference type="InterPro" id="IPR000014">
    <property type="entry name" value="PAS"/>
</dbReference>
<dbReference type="KEGG" id="mic:Mic7113_4893"/>
<dbReference type="PATRIC" id="fig|1173027.3.peg.5424"/>
<keyword evidence="15" id="KW-0902">Two-component regulatory system</keyword>
<dbReference type="SMART" id="SM00065">
    <property type="entry name" value="GAF"/>
    <property type="match status" value="1"/>
</dbReference>
<dbReference type="InterPro" id="IPR001610">
    <property type="entry name" value="PAC"/>
</dbReference>
<dbReference type="InterPro" id="IPR013655">
    <property type="entry name" value="PAS_fold_3"/>
</dbReference>
<dbReference type="FunFam" id="3.30.450.40:FF:000035">
    <property type="entry name" value="PAS sensor protein"/>
    <property type="match status" value="1"/>
</dbReference>
<dbReference type="Pfam" id="PF00989">
    <property type="entry name" value="PAS"/>
    <property type="match status" value="1"/>
</dbReference>
<dbReference type="Gene3D" id="2.10.70.100">
    <property type="match status" value="1"/>
</dbReference>
<dbReference type="Gene3D" id="3.30.450.40">
    <property type="match status" value="1"/>
</dbReference>
<feature type="domain" description="PAS" evidence="23">
    <location>
        <begin position="335"/>
        <end position="380"/>
    </location>
</feature>
<dbReference type="Gene3D" id="3.30.565.10">
    <property type="entry name" value="Histidine kinase-like ATPase, C-terminal domain"/>
    <property type="match status" value="1"/>
</dbReference>
<dbReference type="GO" id="GO:0005886">
    <property type="term" value="C:plasma membrane"/>
    <property type="evidence" value="ECO:0007669"/>
    <property type="project" value="UniProtKB-SubCell"/>
</dbReference>
<keyword evidence="8" id="KW-0808">Transferase</keyword>
<dbReference type="eggNOG" id="COG0784">
    <property type="taxonomic scope" value="Bacteria"/>
</dbReference>
<dbReference type="OrthoDB" id="472755at2"/>
<accession>K9WLC4</accession>
<evidence type="ECO:0000256" key="2">
    <source>
        <dbReference type="ARBA" id="ARBA00004429"/>
    </source>
</evidence>
<dbReference type="InterPro" id="IPR005467">
    <property type="entry name" value="His_kinase_dom"/>
</dbReference>
<organism evidence="25 26">
    <name type="scientific">Allocoleopsis franciscana PCC 7113</name>
    <dbReference type="NCBI Taxonomy" id="1173027"/>
    <lineage>
        <taxon>Bacteria</taxon>
        <taxon>Bacillati</taxon>
        <taxon>Cyanobacteriota</taxon>
        <taxon>Cyanophyceae</taxon>
        <taxon>Coleofasciculales</taxon>
        <taxon>Coleofasciculaceae</taxon>
        <taxon>Allocoleopsis</taxon>
        <taxon>Allocoleopsis franciscana</taxon>
    </lineage>
</organism>
<dbReference type="HOGENOM" id="CLU_000445_114_15_3"/>
<gene>
    <name evidence="25" type="ORF">Mic7113_4893</name>
</gene>
<keyword evidence="7 18" id="KW-0597">Phosphoprotein</keyword>
<feature type="coiled-coil region" evidence="19">
    <location>
        <begin position="291"/>
        <end position="318"/>
    </location>
</feature>
<feature type="domain" description="PAC" evidence="24">
    <location>
        <begin position="383"/>
        <end position="435"/>
    </location>
</feature>
<dbReference type="CDD" id="cd00082">
    <property type="entry name" value="HisKA"/>
    <property type="match status" value="1"/>
</dbReference>
<dbReference type="Pfam" id="PF02518">
    <property type="entry name" value="HATPase_c"/>
    <property type="match status" value="1"/>
</dbReference>
<dbReference type="InterPro" id="IPR038318">
    <property type="entry name" value="KdpD_sf"/>
</dbReference>
<dbReference type="InterPro" id="IPR003594">
    <property type="entry name" value="HATPase_dom"/>
</dbReference>
<dbReference type="CDD" id="cd17580">
    <property type="entry name" value="REC_2_DhkD-like"/>
    <property type="match status" value="1"/>
</dbReference>
<evidence type="ECO:0000259" key="23">
    <source>
        <dbReference type="PROSITE" id="PS50112"/>
    </source>
</evidence>
<keyword evidence="11" id="KW-0547">Nucleotide-binding</keyword>
<dbReference type="PROSITE" id="PS50109">
    <property type="entry name" value="HIS_KIN"/>
    <property type="match status" value="1"/>
</dbReference>
<evidence type="ECO:0000256" key="3">
    <source>
        <dbReference type="ARBA" id="ARBA00006402"/>
    </source>
</evidence>
<comment type="catalytic activity">
    <reaction evidence="1">
        <text>ATP + protein L-histidine = ADP + protein N-phospho-L-histidine.</text>
        <dbReference type="EC" id="2.7.13.3"/>
    </reaction>
</comment>
<dbReference type="InterPro" id="IPR003661">
    <property type="entry name" value="HisK_dim/P_dom"/>
</dbReference>
<dbReference type="InterPro" id="IPR000700">
    <property type="entry name" value="PAS-assoc_C"/>
</dbReference>
<dbReference type="Proteomes" id="UP000010471">
    <property type="component" value="Chromosome"/>
</dbReference>
<comment type="subcellular location">
    <subcellularLocation>
        <location evidence="2">Cell inner membrane</location>
        <topology evidence="2">Multi-pass membrane protein</topology>
    </subcellularLocation>
</comment>
<dbReference type="GO" id="GO:0005524">
    <property type="term" value="F:ATP binding"/>
    <property type="evidence" value="ECO:0007669"/>
    <property type="project" value="UniProtKB-KW"/>
</dbReference>
<evidence type="ECO:0000259" key="22">
    <source>
        <dbReference type="PROSITE" id="PS50110"/>
    </source>
</evidence>
<dbReference type="Pfam" id="PF13493">
    <property type="entry name" value="DUF4118"/>
    <property type="match status" value="1"/>
</dbReference>
<evidence type="ECO:0000256" key="8">
    <source>
        <dbReference type="ARBA" id="ARBA00022679"/>
    </source>
</evidence>
<dbReference type="SUPFAM" id="SSF55781">
    <property type="entry name" value="GAF domain-like"/>
    <property type="match status" value="1"/>
</dbReference>
<dbReference type="SUPFAM" id="SSF52172">
    <property type="entry name" value="CheY-like"/>
    <property type="match status" value="1"/>
</dbReference>
<dbReference type="SMART" id="SM00086">
    <property type="entry name" value="PAC"/>
    <property type="match status" value="3"/>
</dbReference>
<dbReference type="SMART" id="SM00387">
    <property type="entry name" value="HATPase_c"/>
    <property type="match status" value="1"/>
</dbReference>
<keyword evidence="10" id="KW-0677">Repeat</keyword>
<dbReference type="InterPro" id="IPR001789">
    <property type="entry name" value="Sig_transdc_resp-reg_receiver"/>
</dbReference>
<dbReference type="PANTHER" id="PTHR43547:SF2">
    <property type="entry name" value="HYBRID SIGNAL TRANSDUCTION HISTIDINE KINASE C"/>
    <property type="match status" value="1"/>
</dbReference>
<evidence type="ECO:0000256" key="19">
    <source>
        <dbReference type="SAM" id="Coils"/>
    </source>
</evidence>
<dbReference type="eggNOG" id="COG2202">
    <property type="taxonomic scope" value="Bacteria"/>
</dbReference>
<dbReference type="CDD" id="cd16922">
    <property type="entry name" value="HATPase_EvgS-ArcB-TorS-like"/>
    <property type="match status" value="1"/>
</dbReference>
<dbReference type="STRING" id="1173027.Mic7113_4893"/>
<dbReference type="InterPro" id="IPR013767">
    <property type="entry name" value="PAS_fold"/>
</dbReference>
<feature type="transmembrane region" description="Helical" evidence="20">
    <location>
        <begin position="41"/>
        <end position="73"/>
    </location>
</feature>
<dbReference type="Gene3D" id="1.10.287.130">
    <property type="match status" value="1"/>
</dbReference>
<dbReference type="InterPro" id="IPR025201">
    <property type="entry name" value="KdpD_TM"/>
</dbReference>
<keyword evidence="5" id="KW-1003">Cell membrane</keyword>
<dbReference type="PROSITE" id="PS50110">
    <property type="entry name" value="RESPONSE_REGULATORY"/>
    <property type="match status" value="1"/>
</dbReference>
<evidence type="ECO:0000256" key="11">
    <source>
        <dbReference type="ARBA" id="ARBA00022741"/>
    </source>
</evidence>
<dbReference type="FunFam" id="3.30.565.10:FF:000010">
    <property type="entry name" value="Sensor histidine kinase RcsC"/>
    <property type="match status" value="1"/>
</dbReference>
<dbReference type="InterPro" id="IPR029016">
    <property type="entry name" value="GAF-like_dom_sf"/>
</dbReference>
<evidence type="ECO:0000256" key="1">
    <source>
        <dbReference type="ARBA" id="ARBA00000085"/>
    </source>
</evidence>
<dbReference type="AlphaFoldDB" id="K9WLC4"/>
<dbReference type="InterPro" id="IPR003018">
    <property type="entry name" value="GAF"/>
</dbReference>
<evidence type="ECO:0000256" key="12">
    <source>
        <dbReference type="ARBA" id="ARBA00022777"/>
    </source>
</evidence>
<keyword evidence="14 20" id="KW-1133">Transmembrane helix</keyword>
<feature type="transmembrane region" description="Helical" evidence="20">
    <location>
        <begin position="12"/>
        <end position="29"/>
    </location>
</feature>